<dbReference type="OMA" id="FLVWVKA"/>
<dbReference type="AlphaFoldDB" id="A0A0U5GSQ2"/>
<accession>A0A0U5GSQ2</accession>
<dbReference type="OrthoDB" id="5104731at2759"/>
<organism evidence="2 3">
    <name type="scientific">Aspergillus calidoustus</name>
    <dbReference type="NCBI Taxonomy" id="454130"/>
    <lineage>
        <taxon>Eukaryota</taxon>
        <taxon>Fungi</taxon>
        <taxon>Dikarya</taxon>
        <taxon>Ascomycota</taxon>
        <taxon>Pezizomycotina</taxon>
        <taxon>Eurotiomycetes</taxon>
        <taxon>Eurotiomycetidae</taxon>
        <taxon>Eurotiales</taxon>
        <taxon>Aspergillaceae</taxon>
        <taxon>Aspergillus</taxon>
        <taxon>Aspergillus subgen. Nidulantes</taxon>
    </lineage>
</organism>
<evidence type="ECO:0000313" key="2">
    <source>
        <dbReference type="EMBL" id="CEL03876.1"/>
    </source>
</evidence>
<evidence type="ECO:0000313" key="3">
    <source>
        <dbReference type="Proteomes" id="UP000054771"/>
    </source>
</evidence>
<dbReference type="EMBL" id="CDMC01000004">
    <property type="protein sequence ID" value="CEL03876.1"/>
    <property type="molecule type" value="Genomic_DNA"/>
</dbReference>
<feature type="region of interest" description="Disordered" evidence="1">
    <location>
        <begin position="41"/>
        <end position="60"/>
    </location>
</feature>
<dbReference type="STRING" id="454130.A0A0U5GSQ2"/>
<protein>
    <submittedName>
        <fullName evidence="2">Uncharacterized protein</fullName>
    </submittedName>
</protein>
<dbReference type="Proteomes" id="UP000054771">
    <property type="component" value="Unassembled WGS sequence"/>
</dbReference>
<evidence type="ECO:0000256" key="1">
    <source>
        <dbReference type="SAM" id="MobiDB-lite"/>
    </source>
</evidence>
<gene>
    <name evidence="2" type="ORF">ASPCAL05015</name>
</gene>
<proteinExistence type="predicted"/>
<keyword evidence="3" id="KW-1185">Reference proteome</keyword>
<reference evidence="3" key="1">
    <citation type="journal article" date="2016" name="Genome Announc.">
        <title>Draft genome sequences of fungus Aspergillus calidoustus.</title>
        <authorList>
            <person name="Horn F."/>
            <person name="Linde J."/>
            <person name="Mattern D.J."/>
            <person name="Walther G."/>
            <person name="Guthke R."/>
            <person name="Scherlach K."/>
            <person name="Martin K."/>
            <person name="Brakhage A.A."/>
            <person name="Petzke L."/>
            <person name="Valiante V."/>
        </authorList>
    </citation>
    <scope>NUCLEOTIDE SEQUENCE [LARGE SCALE GENOMIC DNA]</scope>
    <source>
        <strain evidence="3">SF006504</strain>
    </source>
</reference>
<name>A0A0U5GSQ2_ASPCI</name>
<sequence length="382" mass="42844">MAPSIDYPAPLPFSLSLSNSIPQKQATINVSVVEIIEDDAAQEHSHEDGHSSHPEESIDPLDSERQRLRNHLGLPAEQGAPAPEQPRIQPLFFIERVPDSRAVSCSLPGCTHGALQPGELRLALNPGMGGDMWFRSSSDYYHIPCFELLADFTSPTYLDRIQPLTRNTFKLRGLKPSSVFDGSYLLPGGVERLILEWKVTRGKAIDKRDGVFDERMYKLEESVYELLYRAGSRTYRPVRRPGLLDQFEFYTLSKTLAPNEFEYTGGRKEEWNLFESFIGEEDGVHDLSGMLERWERAVAIAWQHTRASSSASVSSEEEDQPALTPTAARAIRRLSAIPTPQLSSVQLLGLDFSVRLLSGIFLVWVKAIEALIPVRMKSVFSV</sequence>